<evidence type="ECO:0000313" key="1">
    <source>
        <dbReference type="EMBL" id="EAR95151.1"/>
    </source>
</evidence>
<protein>
    <submittedName>
        <fullName evidence="1">Uncharacterized protein</fullName>
    </submittedName>
</protein>
<dbReference type="GeneID" id="7835313"/>
<reference evidence="2" key="1">
    <citation type="journal article" date="2006" name="PLoS Biol.">
        <title>Macronuclear genome sequence of the ciliate Tetrahymena thermophila, a model eukaryote.</title>
        <authorList>
            <person name="Eisen J.A."/>
            <person name="Coyne R.S."/>
            <person name="Wu M."/>
            <person name="Wu D."/>
            <person name="Thiagarajan M."/>
            <person name="Wortman J.R."/>
            <person name="Badger J.H."/>
            <person name="Ren Q."/>
            <person name="Amedeo P."/>
            <person name="Jones K.M."/>
            <person name="Tallon L.J."/>
            <person name="Delcher A.L."/>
            <person name="Salzberg S.L."/>
            <person name="Silva J.C."/>
            <person name="Haas B.J."/>
            <person name="Majoros W.H."/>
            <person name="Farzad M."/>
            <person name="Carlton J.M."/>
            <person name="Smith R.K. Jr."/>
            <person name="Garg J."/>
            <person name="Pearlman R.E."/>
            <person name="Karrer K.M."/>
            <person name="Sun L."/>
            <person name="Manning G."/>
            <person name="Elde N.C."/>
            <person name="Turkewitz A.P."/>
            <person name="Asai D.J."/>
            <person name="Wilkes D.E."/>
            <person name="Wang Y."/>
            <person name="Cai H."/>
            <person name="Collins K."/>
            <person name="Stewart B.A."/>
            <person name="Lee S.R."/>
            <person name="Wilamowska K."/>
            <person name="Weinberg Z."/>
            <person name="Ruzzo W.L."/>
            <person name="Wloga D."/>
            <person name="Gaertig J."/>
            <person name="Frankel J."/>
            <person name="Tsao C.-C."/>
            <person name="Gorovsky M.A."/>
            <person name="Keeling P.J."/>
            <person name="Waller R.F."/>
            <person name="Patron N.J."/>
            <person name="Cherry J.M."/>
            <person name="Stover N.A."/>
            <person name="Krieger C.J."/>
            <person name="del Toro C."/>
            <person name="Ryder H.F."/>
            <person name="Williamson S.C."/>
            <person name="Barbeau R.A."/>
            <person name="Hamilton E.P."/>
            <person name="Orias E."/>
        </authorList>
    </citation>
    <scope>NUCLEOTIDE SEQUENCE [LARGE SCALE GENOMIC DNA]</scope>
    <source>
        <strain evidence="2">SB210</strain>
    </source>
</reference>
<evidence type="ECO:0000313" key="2">
    <source>
        <dbReference type="Proteomes" id="UP000009168"/>
    </source>
</evidence>
<gene>
    <name evidence="1" type="ORF">TTHERM_00644770</name>
</gene>
<name>Q23EV4_TETTS</name>
<dbReference type="HOGENOM" id="CLU_3018520_0_0_1"/>
<sequence>MKKKFYQSTSVKFESLVQFIKGDNNPEIPSSSIQLFLLQHQFKYYLLFKMNKQIKI</sequence>
<keyword evidence="2" id="KW-1185">Reference proteome</keyword>
<accession>Q23EV4</accession>
<proteinExistence type="predicted"/>
<dbReference type="KEGG" id="tet:TTHERM_00644770"/>
<dbReference type="RefSeq" id="XP_001015396.1">
    <property type="nucleotide sequence ID" value="XM_001015396.1"/>
</dbReference>
<dbReference type="Proteomes" id="UP000009168">
    <property type="component" value="Unassembled WGS sequence"/>
</dbReference>
<dbReference type="AlphaFoldDB" id="Q23EV4"/>
<dbReference type="InParanoid" id="Q23EV4"/>
<dbReference type="EMBL" id="GG662707">
    <property type="protein sequence ID" value="EAR95151.1"/>
    <property type="molecule type" value="Genomic_DNA"/>
</dbReference>
<organism evidence="1 2">
    <name type="scientific">Tetrahymena thermophila (strain SB210)</name>
    <dbReference type="NCBI Taxonomy" id="312017"/>
    <lineage>
        <taxon>Eukaryota</taxon>
        <taxon>Sar</taxon>
        <taxon>Alveolata</taxon>
        <taxon>Ciliophora</taxon>
        <taxon>Intramacronucleata</taxon>
        <taxon>Oligohymenophorea</taxon>
        <taxon>Hymenostomatida</taxon>
        <taxon>Tetrahymenina</taxon>
        <taxon>Tetrahymenidae</taxon>
        <taxon>Tetrahymena</taxon>
    </lineage>
</organism>